<dbReference type="Gene3D" id="3.40.630.10">
    <property type="entry name" value="Zn peptidases"/>
    <property type="match status" value="1"/>
</dbReference>
<evidence type="ECO:0000256" key="3">
    <source>
        <dbReference type="PROSITE-ProRule" id="PRU01379"/>
    </source>
</evidence>
<sequence length="707" mass="82033">MGDFGEEKVLGGIKRPENRIGAKNDRNALKQAVGNFMEKEMNINVQIEEAIKLAEKTCLVKLQNKFEKEKIMQNKAKLKYIKDYKVYINNDNNDITKEELQTQKKIRQVANEEINKDSDDSDGEGGMGNVSRIIMRPPGHSGKAKKGHLCFDASFETGNLGRVDLINEYEYDLFIRPDTCSPKLRFWFNFTVDNVKQDQARKNLLMSFTCQIITLYFQRVLFNIVNISKERNLFMENMTPLVKSSTRPQWQRIPKQYVFYHKSALHHGHYVLSFSFGFDKEDDVFQFCLAPPYSYTKLQTFLNILEKKAAYLTENFKRELLENTVQKRRMDLVTIGSLDKNNPKSKRRVIAIMARVHPGESPSSFVCQGLLELLISSNSVATTLREHVIFKVIPMINPDGVFLGNYRSTVIGADLNRCWNVSNQWCHPTIRAVIDMLVRIDKNKEFQLDFVIDIHAHSSLKGCFVYGNSYEDVYRYERHILFPKLLANTLDDYVPENTMFNSDVNKVGTARRYLCSILSDKVNCYTFEVSIYGYKLKGSEVIIPYTEDTYMRCGRNLAKTFLEYYHNTGAIPVMMGSEIVQKKRKPRLKDIRRRNKNRLQRPLTSRTLAALHFKNLSICDYDTSFDELTLSHRNASPQRTFERFTEHINLKEETLKEGRSYTTPLSATTYVVLPEPSLSIIDFNLIIRDDIKAYNQSKMKKYKPNVT</sequence>
<evidence type="ECO:0000256" key="1">
    <source>
        <dbReference type="ARBA" id="ARBA00001947"/>
    </source>
</evidence>
<reference evidence="5" key="1">
    <citation type="submission" date="2025-05" db="UniProtKB">
        <authorList>
            <consortium name="EnsemblMetazoa"/>
        </authorList>
    </citation>
    <scope>IDENTIFICATION</scope>
</reference>
<evidence type="ECO:0000259" key="4">
    <source>
        <dbReference type="PROSITE" id="PS52035"/>
    </source>
</evidence>
<dbReference type="Pfam" id="PF00246">
    <property type="entry name" value="Peptidase_M14"/>
    <property type="match status" value="1"/>
</dbReference>
<evidence type="ECO:0000313" key="5">
    <source>
        <dbReference type="EnsemblMetazoa" id="XP_050519044.1"/>
    </source>
</evidence>
<dbReference type="RefSeq" id="XP_050519044.1">
    <property type="nucleotide sequence ID" value="XM_050663087.1"/>
</dbReference>
<dbReference type="PANTHER" id="PTHR12756">
    <property type="entry name" value="CYTOSOLIC CARBOXYPEPTIDASE"/>
    <property type="match status" value="1"/>
</dbReference>
<feature type="active site" description="Proton donor/acceptor" evidence="3">
    <location>
        <position position="528"/>
    </location>
</feature>
<dbReference type="GeneID" id="114339159"/>
<dbReference type="InterPro" id="IPR000834">
    <property type="entry name" value="Peptidase_M14"/>
</dbReference>
<comment type="cofactor">
    <cofactor evidence="1">
        <name>Zn(2+)</name>
        <dbReference type="ChEBI" id="CHEBI:29105"/>
    </cofactor>
</comment>
<organism evidence="5 6">
    <name type="scientific">Diabrotica virgifera virgifera</name>
    <name type="common">western corn rootworm</name>
    <dbReference type="NCBI Taxonomy" id="50390"/>
    <lineage>
        <taxon>Eukaryota</taxon>
        <taxon>Metazoa</taxon>
        <taxon>Ecdysozoa</taxon>
        <taxon>Arthropoda</taxon>
        <taxon>Hexapoda</taxon>
        <taxon>Insecta</taxon>
        <taxon>Pterygota</taxon>
        <taxon>Neoptera</taxon>
        <taxon>Endopterygota</taxon>
        <taxon>Coleoptera</taxon>
        <taxon>Polyphaga</taxon>
        <taxon>Cucujiformia</taxon>
        <taxon>Chrysomeloidea</taxon>
        <taxon>Chrysomelidae</taxon>
        <taxon>Galerucinae</taxon>
        <taxon>Diabroticina</taxon>
        <taxon>Diabroticites</taxon>
        <taxon>Diabrotica</taxon>
    </lineage>
</organism>
<dbReference type="SMART" id="SM00631">
    <property type="entry name" value="Zn_pept"/>
    <property type="match status" value="1"/>
</dbReference>
<dbReference type="Proteomes" id="UP001652700">
    <property type="component" value="Unplaced"/>
</dbReference>
<dbReference type="PROSITE" id="PS52035">
    <property type="entry name" value="PEPTIDASE_M14"/>
    <property type="match status" value="1"/>
</dbReference>
<feature type="domain" description="Peptidase M14" evidence="4">
    <location>
        <begin position="291"/>
        <end position="560"/>
    </location>
</feature>
<name>A0ABM5L9D3_DIAVI</name>
<evidence type="ECO:0000313" key="6">
    <source>
        <dbReference type="Proteomes" id="UP001652700"/>
    </source>
</evidence>
<keyword evidence="6" id="KW-1185">Reference proteome</keyword>
<protein>
    <recommendedName>
        <fullName evidence="4">Peptidase M14 domain-containing protein</fullName>
    </recommendedName>
</protein>
<dbReference type="EnsemblMetazoa" id="XM_050663087.1">
    <property type="protein sequence ID" value="XP_050519044.1"/>
    <property type="gene ID" value="LOC114339159"/>
</dbReference>
<proteinExistence type="inferred from homology"/>
<dbReference type="SUPFAM" id="SSF53187">
    <property type="entry name" value="Zn-dependent exopeptidases"/>
    <property type="match status" value="1"/>
</dbReference>
<evidence type="ECO:0000256" key="2">
    <source>
        <dbReference type="ARBA" id="ARBA00005988"/>
    </source>
</evidence>
<dbReference type="PANTHER" id="PTHR12756:SF9">
    <property type="entry name" value="CYTOSOLIC CARBOXYPEPTIDASE 6"/>
    <property type="match status" value="1"/>
</dbReference>
<accession>A0ABM5L9D3</accession>
<dbReference type="InterPro" id="IPR050821">
    <property type="entry name" value="Cytosolic_carboxypeptidase"/>
</dbReference>
<dbReference type="Gene3D" id="2.60.40.3120">
    <property type="match status" value="1"/>
</dbReference>
<comment type="similarity">
    <text evidence="2 3">Belongs to the peptidase M14 family.</text>
</comment>
<dbReference type="CDD" id="cd06908">
    <property type="entry name" value="M14_AGBL4_like"/>
    <property type="match status" value="1"/>
</dbReference>